<organism evidence="1 2">
    <name type="scientific">Electrophorus electricus</name>
    <name type="common">Electric eel</name>
    <name type="synonym">Gymnotus electricus</name>
    <dbReference type="NCBI Taxonomy" id="8005"/>
    <lineage>
        <taxon>Eukaryota</taxon>
        <taxon>Metazoa</taxon>
        <taxon>Chordata</taxon>
        <taxon>Craniata</taxon>
        <taxon>Vertebrata</taxon>
        <taxon>Euteleostomi</taxon>
        <taxon>Actinopterygii</taxon>
        <taxon>Neopterygii</taxon>
        <taxon>Teleostei</taxon>
        <taxon>Ostariophysi</taxon>
        <taxon>Gymnotiformes</taxon>
        <taxon>Gymnotoidei</taxon>
        <taxon>Gymnotidae</taxon>
        <taxon>Electrophorus</taxon>
    </lineage>
</organism>
<dbReference type="AlphaFoldDB" id="A0A4W4HU42"/>
<dbReference type="Proteomes" id="UP000314983">
    <property type="component" value="Chromosome 15"/>
</dbReference>
<evidence type="ECO:0000313" key="1">
    <source>
        <dbReference type="Ensembl" id="ENSEEEP00000052638.2"/>
    </source>
</evidence>
<accession>A0A4W4HU42</accession>
<reference evidence="1" key="5">
    <citation type="submission" date="2025-09" db="UniProtKB">
        <authorList>
            <consortium name="Ensembl"/>
        </authorList>
    </citation>
    <scope>IDENTIFICATION</scope>
</reference>
<evidence type="ECO:0000313" key="2">
    <source>
        <dbReference type="Proteomes" id="UP000314983"/>
    </source>
</evidence>
<dbReference type="OMA" id="KSTWITM"/>
<sequence>MAAEKQEEVGVALKELQGQRGSRIAAHRVVSAANAQHGDGHLVHVPQRVVALPVGLPGALCWRALWTGLTKQHLLHGSERGAGEQAVCVDQLRQHGLVPAGISALILSRRDAAYAQSFRHKLHEPSQPVTKIDSP</sequence>
<proteinExistence type="predicted"/>
<name>A0A4W4HU42_ELEEL</name>
<dbReference type="Ensembl" id="ENSEEET00000053205.2">
    <property type="protein sequence ID" value="ENSEEEP00000052638.2"/>
    <property type="gene ID" value="ENSEEEG00000024657.2"/>
</dbReference>
<reference evidence="2" key="2">
    <citation type="journal article" date="2017" name="Sci. Adv.">
        <title>A tail of two voltages: Proteomic comparison of the three electric organs of the electric eel.</title>
        <authorList>
            <person name="Traeger L.L."/>
            <person name="Sabat G."/>
            <person name="Barrett-Wilt G.A."/>
            <person name="Wells G.B."/>
            <person name="Sussman M.R."/>
        </authorList>
    </citation>
    <scope>NUCLEOTIDE SEQUENCE [LARGE SCALE GENOMIC DNA]</scope>
</reference>
<dbReference type="GeneTree" id="ENSGT01130000278671"/>
<reference evidence="2" key="1">
    <citation type="journal article" date="2014" name="Science">
        <title>Nonhuman genetics. Genomic basis for the convergent evolution of electric organs.</title>
        <authorList>
            <person name="Gallant J.R."/>
            <person name="Traeger L.L."/>
            <person name="Volkening J.D."/>
            <person name="Moffett H."/>
            <person name="Chen P.H."/>
            <person name="Novina C.D."/>
            <person name="Phillips G.N.Jr."/>
            <person name="Anand R."/>
            <person name="Wells G.B."/>
            <person name="Pinch M."/>
            <person name="Guth R."/>
            <person name="Unguez G.A."/>
            <person name="Albert J.S."/>
            <person name="Zakon H.H."/>
            <person name="Samanta M.P."/>
            <person name="Sussman M.R."/>
        </authorList>
    </citation>
    <scope>NUCLEOTIDE SEQUENCE [LARGE SCALE GENOMIC DNA]</scope>
</reference>
<reference evidence="1" key="4">
    <citation type="submission" date="2025-08" db="UniProtKB">
        <authorList>
            <consortium name="Ensembl"/>
        </authorList>
    </citation>
    <scope>IDENTIFICATION</scope>
</reference>
<keyword evidence="2" id="KW-1185">Reference proteome</keyword>
<protein>
    <submittedName>
        <fullName evidence="1">Uncharacterized protein</fullName>
    </submittedName>
</protein>
<reference evidence="1" key="3">
    <citation type="submission" date="2020-05" db="EMBL/GenBank/DDBJ databases">
        <title>Electrophorus electricus (electric eel) genome, fEleEle1, primary haplotype.</title>
        <authorList>
            <person name="Myers G."/>
            <person name="Meyer A."/>
            <person name="Fedrigo O."/>
            <person name="Formenti G."/>
            <person name="Rhie A."/>
            <person name="Tracey A."/>
            <person name="Sims Y."/>
            <person name="Jarvis E.D."/>
        </authorList>
    </citation>
    <scope>NUCLEOTIDE SEQUENCE [LARGE SCALE GENOMIC DNA]</scope>
</reference>